<dbReference type="Gene3D" id="3.90.850.10">
    <property type="entry name" value="Fumarylacetoacetase-like, C-terminal domain"/>
    <property type="match status" value="1"/>
</dbReference>
<reference evidence="4" key="1">
    <citation type="journal article" date="2021" name="PeerJ">
        <title>Extensive microbial diversity within the chicken gut microbiome revealed by metagenomics and culture.</title>
        <authorList>
            <person name="Gilroy R."/>
            <person name="Ravi A."/>
            <person name="Getino M."/>
            <person name="Pursley I."/>
            <person name="Horton D.L."/>
            <person name="Alikhan N.F."/>
            <person name="Baker D."/>
            <person name="Gharbi K."/>
            <person name="Hall N."/>
            <person name="Watson M."/>
            <person name="Adriaenssens E.M."/>
            <person name="Foster-Nyarko E."/>
            <person name="Jarju S."/>
            <person name="Secka A."/>
            <person name="Antonio M."/>
            <person name="Oren A."/>
            <person name="Chaudhuri R.R."/>
            <person name="La Ragione R."/>
            <person name="Hildebrand F."/>
            <person name="Pallen M.J."/>
        </authorList>
    </citation>
    <scope>NUCLEOTIDE SEQUENCE</scope>
    <source>
        <strain evidence="4">ChiGjej4B4-7305</strain>
    </source>
</reference>
<accession>A0A9D2ECE4</accession>
<dbReference type="InterPro" id="IPR011234">
    <property type="entry name" value="Fumarylacetoacetase-like_C"/>
</dbReference>
<dbReference type="PANTHER" id="PTHR11820">
    <property type="entry name" value="ACYLPYRUVASE"/>
    <property type="match status" value="1"/>
</dbReference>
<feature type="domain" description="Fumarylacetoacetase-like C-terminal" evidence="2">
    <location>
        <begin position="57"/>
        <end position="251"/>
    </location>
</feature>
<comment type="caution">
    <text evidence="4">The sequence shown here is derived from an EMBL/GenBank/DDBJ whole genome shotgun (WGS) entry which is preliminary data.</text>
</comment>
<name>A0A9D2ECE4_9MICO</name>
<evidence type="ECO:0000259" key="3">
    <source>
        <dbReference type="Pfam" id="PF10370"/>
    </source>
</evidence>
<evidence type="ECO:0000259" key="2">
    <source>
        <dbReference type="Pfam" id="PF01557"/>
    </source>
</evidence>
<dbReference type="FunFam" id="3.90.850.10:FF:000002">
    <property type="entry name" value="2-hydroxyhepta-2,4-diene-1,7-dioate isomerase"/>
    <property type="match status" value="1"/>
</dbReference>
<keyword evidence="1" id="KW-0479">Metal-binding</keyword>
<dbReference type="InterPro" id="IPR036663">
    <property type="entry name" value="Fumarylacetoacetase_C_sf"/>
</dbReference>
<proteinExistence type="predicted"/>
<dbReference type="GO" id="GO:0046872">
    <property type="term" value="F:metal ion binding"/>
    <property type="evidence" value="ECO:0007669"/>
    <property type="project" value="UniProtKB-KW"/>
</dbReference>
<dbReference type="SUPFAM" id="SSF56529">
    <property type="entry name" value="FAH"/>
    <property type="match status" value="1"/>
</dbReference>
<dbReference type="GO" id="GO:0016853">
    <property type="term" value="F:isomerase activity"/>
    <property type="evidence" value="ECO:0007669"/>
    <property type="project" value="UniProtKB-ARBA"/>
</dbReference>
<dbReference type="GO" id="GO:0019752">
    <property type="term" value="P:carboxylic acid metabolic process"/>
    <property type="evidence" value="ECO:0007669"/>
    <property type="project" value="UniProtKB-ARBA"/>
</dbReference>
<dbReference type="Pfam" id="PF10370">
    <property type="entry name" value="Rv2993c-like_N"/>
    <property type="match status" value="1"/>
</dbReference>
<dbReference type="Gene3D" id="2.30.30.370">
    <property type="entry name" value="FAH"/>
    <property type="match status" value="1"/>
</dbReference>
<feature type="domain" description="Rv2993c-like N-terminal" evidence="3">
    <location>
        <begin position="1"/>
        <end position="51"/>
    </location>
</feature>
<dbReference type="AlphaFoldDB" id="A0A9D2ECE4"/>
<dbReference type="GO" id="GO:0018773">
    <property type="term" value="F:acetylpyruvate hydrolase activity"/>
    <property type="evidence" value="ECO:0007669"/>
    <property type="project" value="TreeGrafter"/>
</dbReference>
<protein>
    <submittedName>
        <fullName evidence="4">Fumarylacetoacetate hydrolase family protein</fullName>
    </submittedName>
</protein>
<keyword evidence="4" id="KW-0378">Hydrolase</keyword>
<organism evidence="4 5">
    <name type="scientific">Candidatus Ruania gallistercoris</name>
    <dbReference type="NCBI Taxonomy" id="2838746"/>
    <lineage>
        <taxon>Bacteria</taxon>
        <taxon>Bacillati</taxon>
        <taxon>Actinomycetota</taxon>
        <taxon>Actinomycetes</taxon>
        <taxon>Micrococcales</taxon>
        <taxon>Ruaniaceae</taxon>
        <taxon>Ruania</taxon>
    </lineage>
</organism>
<dbReference type="EMBL" id="DXBY01000059">
    <property type="protein sequence ID" value="HIZ34797.1"/>
    <property type="molecule type" value="Genomic_DNA"/>
</dbReference>
<dbReference type="PANTHER" id="PTHR11820:SF7">
    <property type="entry name" value="ACYLPYRUVASE FAHD1, MITOCHONDRIAL"/>
    <property type="match status" value="1"/>
</dbReference>
<dbReference type="Proteomes" id="UP000824037">
    <property type="component" value="Unassembled WGS sequence"/>
</dbReference>
<dbReference type="Pfam" id="PF01557">
    <property type="entry name" value="FAA_hydrolase"/>
    <property type="match status" value="1"/>
</dbReference>
<dbReference type="InterPro" id="IPR018833">
    <property type="entry name" value="Rv2993c-like_N"/>
</dbReference>
<sequence length="254" mass="27384">MKIARFTTGDDPRYAVVDGEDLVVLTGDPLYTPPTPTGKRVPLDAVRLLAPVIPRSKVVCVGRNYAEHAAELGNEVPAEPLLFVKPNTTVVGPDDPIVLPRYSAEVHHEAELAVVISRMCKDLSVERAHEVVLGYTAANDVTARDAQRSDTTWTRGKMFDTSCPLGPYLVTDLDPADLRISARVDGEMRQDGSTAQLVRSVAELISYASTIFTLLPGDVLLTGTPAGVGPIEHGQRVEVEIEGIGVLGNPVLRR</sequence>
<evidence type="ECO:0000313" key="5">
    <source>
        <dbReference type="Proteomes" id="UP000824037"/>
    </source>
</evidence>
<gene>
    <name evidence="4" type="ORF">H9815_03375</name>
</gene>
<reference evidence="4" key="2">
    <citation type="submission" date="2021-04" db="EMBL/GenBank/DDBJ databases">
        <authorList>
            <person name="Gilroy R."/>
        </authorList>
    </citation>
    <scope>NUCLEOTIDE SEQUENCE</scope>
    <source>
        <strain evidence="4">ChiGjej4B4-7305</strain>
    </source>
</reference>
<evidence type="ECO:0000313" key="4">
    <source>
        <dbReference type="EMBL" id="HIZ34797.1"/>
    </source>
</evidence>
<evidence type="ECO:0000256" key="1">
    <source>
        <dbReference type="ARBA" id="ARBA00022723"/>
    </source>
</evidence>